<protein>
    <submittedName>
        <fullName evidence="1">Uncharacterized protein</fullName>
    </submittedName>
</protein>
<dbReference type="Proteomes" id="UP000289340">
    <property type="component" value="Chromosome 19"/>
</dbReference>
<gene>
    <name evidence="1" type="ORF">D0Y65_051845</name>
</gene>
<evidence type="ECO:0000313" key="1">
    <source>
        <dbReference type="EMBL" id="RZB48533.1"/>
    </source>
</evidence>
<accession>A0A445FI92</accession>
<dbReference type="AlphaFoldDB" id="A0A445FI92"/>
<proteinExistence type="predicted"/>
<keyword evidence="2" id="KW-1185">Reference proteome</keyword>
<reference evidence="1 2" key="1">
    <citation type="submission" date="2018-09" db="EMBL/GenBank/DDBJ databases">
        <title>A high-quality reference genome of wild soybean provides a powerful tool to mine soybean genomes.</title>
        <authorList>
            <person name="Xie M."/>
            <person name="Chung C.Y.L."/>
            <person name="Li M.-W."/>
            <person name="Wong F.-L."/>
            <person name="Chan T.-F."/>
            <person name="Lam H.-M."/>
        </authorList>
    </citation>
    <scope>NUCLEOTIDE SEQUENCE [LARGE SCALE GENOMIC DNA]</scope>
    <source>
        <strain evidence="2">cv. W05</strain>
        <tissue evidence="1">Hypocotyl of etiolated seedlings</tissue>
    </source>
</reference>
<organism evidence="1 2">
    <name type="scientific">Glycine soja</name>
    <name type="common">Wild soybean</name>
    <dbReference type="NCBI Taxonomy" id="3848"/>
    <lineage>
        <taxon>Eukaryota</taxon>
        <taxon>Viridiplantae</taxon>
        <taxon>Streptophyta</taxon>
        <taxon>Embryophyta</taxon>
        <taxon>Tracheophyta</taxon>
        <taxon>Spermatophyta</taxon>
        <taxon>Magnoliopsida</taxon>
        <taxon>eudicotyledons</taxon>
        <taxon>Gunneridae</taxon>
        <taxon>Pentapetalae</taxon>
        <taxon>rosids</taxon>
        <taxon>fabids</taxon>
        <taxon>Fabales</taxon>
        <taxon>Fabaceae</taxon>
        <taxon>Papilionoideae</taxon>
        <taxon>50 kb inversion clade</taxon>
        <taxon>NPAAA clade</taxon>
        <taxon>indigoferoid/millettioid clade</taxon>
        <taxon>Phaseoleae</taxon>
        <taxon>Glycine</taxon>
        <taxon>Glycine subgen. Soja</taxon>
    </lineage>
</organism>
<sequence length="58" mass="6564">MVCDVGYINIHQSSMHEHFVGGTIKHISWVHNRGLNFTFAGMVKCSKVNVARFCPINM</sequence>
<dbReference type="EMBL" id="QZWG01000019">
    <property type="protein sequence ID" value="RZB48533.1"/>
    <property type="molecule type" value="Genomic_DNA"/>
</dbReference>
<comment type="caution">
    <text evidence="1">The sequence shown here is derived from an EMBL/GenBank/DDBJ whole genome shotgun (WGS) entry which is preliminary data.</text>
</comment>
<evidence type="ECO:0000313" key="2">
    <source>
        <dbReference type="Proteomes" id="UP000289340"/>
    </source>
</evidence>
<name>A0A445FI92_GLYSO</name>